<feature type="transmembrane region" description="Helical" evidence="1">
    <location>
        <begin position="20"/>
        <end position="42"/>
    </location>
</feature>
<keyword evidence="1" id="KW-0812">Transmembrane</keyword>
<organism evidence="3 4">
    <name type="scientific">Blattamonas nauphoetae</name>
    <dbReference type="NCBI Taxonomy" id="2049346"/>
    <lineage>
        <taxon>Eukaryota</taxon>
        <taxon>Metamonada</taxon>
        <taxon>Preaxostyla</taxon>
        <taxon>Oxymonadida</taxon>
        <taxon>Blattamonas</taxon>
    </lineage>
</organism>
<proteinExistence type="predicted"/>
<evidence type="ECO:0000256" key="1">
    <source>
        <dbReference type="SAM" id="Phobius"/>
    </source>
</evidence>
<evidence type="ECO:0000313" key="4">
    <source>
        <dbReference type="Proteomes" id="UP001281761"/>
    </source>
</evidence>
<keyword evidence="4" id="KW-1185">Reference proteome</keyword>
<evidence type="ECO:0000313" key="3">
    <source>
        <dbReference type="EMBL" id="KAK2962042.1"/>
    </source>
</evidence>
<gene>
    <name evidence="3" type="ORF">BLNAU_3098</name>
</gene>
<keyword evidence="2" id="KW-0732">Signal</keyword>
<keyword evidence="1" id="KW-1133">Transmembrane helix</keyword>
<feature type="transmembrane region" description="Helical" evidence="1">
    <location>
        <begin position="63"/>
        <end position="83"/>
    </location>
</feature>
<accession>A0ABQ9YE49</accession>
<name>A0ABQ9YE49_9EUKA</name>
<keyword evidence="1" id="KW-0472">Membrane</keyword>
<sequence>MVATLSFHFAATLALLPQLLFGRQCIAGAIVQLLGVCVWRLFKPRESLSSSSPQDEAHLALDAVLHTLLHYSLTAFLMLFVALDMPTTLPVPNNAPLPPKSISTPSLLTFEATGASSFLLKHSKSTIHLIPSPTAAEVKLDLTHLLAFLVLSAASTNTEMSTAAVSVFSNQFGLSTPHTEALLFATPPTFLVSDAFASQRDQEFESSDHNEAPCQSICAEAGRCIMWKSRSEVDNDTPTLLPLLLFRAVPLISKAKHIAVRLEYGFNHWVLDLSHQDVERRDTACVHLFPFLGPESQWQFLSMPNWFVRSTKNPVHSSLDRIVECLVEMATVNSYNTPIALLAEMKNVAELPFFCDPETAPVKRLSTRVSPFEKSITEKLRTAEGEERWKLVTQLAVVSGGDPGFVDELMKAENDAQALFMLSIHFVRCTPRLDFHLDTHLAAFDRVLELAGRLHNLPLVSAALAHIADSVGRLDPPSLAHTVFDIDQNQKLSGLVSSTLCFVAARRREGVDGGYDPENYLLMSQIVDSCLIVFGGLMSVDSFDPTPFIDVLVSLTVTPDLSLLRSILLTLQQIEERTRNTPTPFSISTATVPFGGDDPSSATQYPLTSILSSILLSASLDLPECLVPPLVLPASDDIDQTPSQTANTITPSQVLQGLNENLIVDITKGTAESLCLILEENRENLSRCLAPDDPLVISLNRKGIQITPQQLFLALHKMVLPRSQAWISASTLLSLAPFLTRILTVVVPSSPDRTIIPSNSDEHSLLVYVFLCLFQSLILSAQTTTLSTPPLSSLLSVLSMALVRLDLIPSDLYILKTICRMFTKKRNRSNPQMKQVVLALSEEGMADRGEITRTSFSLVFLNKWKGANTKNVLSRYPTDYQFDLLNHFSLPTARQIYGNVPYERHWHFEDVTLDELYHEEDDDVL</sequence>
<reference evidence="3 4" key="1">
    <citation type="journal article" date="2022" name="bioRxiv">
        <title>Genomics of Preaxostyla Flagellates Illuminates Evolutionary Transitions and the Path Towards Mitochondrial Loss.</title>
        <authorList>
            <person name="Novak L.V.F."/>
            <person name="Treitli S.C."/>
            <person name="Pyrih J."/>
            <person name="Halakuc P."/>
            <person name="Pipaliya S.V."/>
            <person name="Vacek V."/>
            <person name="Brzon O."/>
            <person name="Soukal P."/>
            <person name="Eme L."/>
            <person name="Dacks J.B."/>
            <person name="Karnkowska A."/>
            <person name="Elias M."/>
            <person name="Hampl V."/>
        </authorList>
    </citation>
    <scope>NUCLEOTIDE SEQUENCE [LARGE SCALE GENOMIC DNA]</scope>
    <source>
        <strain evidence="3">NAU3</strain>
        <tissue evidence="3">Gut</tissue>
    </source>
</reference>
<dbReference type="EMBL" id="JARBJD010000013">
    <property type="protein sequence ID" value="KAK2962042.1"/>
    <property type="molecule type" value="Genomic_DNA"/>
</dbReference>
<feature type="signal peptide" evidence="2">
    <location>
        <begin position="1"/>
        <end position="22"/>
    </location>
</feature>
<protein>
    <submittedName>
        <fullName evidence="3">Uncharacterized protein</fullName>
    </submittedName>
</protein>
<feature type="chain" id="PRO_5046222536" evidence="2">
    <location>
        <begin position="23"/>
        <end position="925"/>
    </location>
</feature>
<evidence type="ECO:0000256" key="2">
    <source>
        <dbReference type="SAM" id="SignalP"/>
    </source>
</evidence>
<comment type="caution">
    <text evidence="3">The sequence shown here is derived from an EMBL/GenBank/DDBJ whole genome shotgun (WGS) entry which is preliminary data.</text>
</comment>
<dbReference type="Proteomes" id="UP001281761">
    <property type="component" value="Unassembled WGS sequence"/>
</dbReference>